<dbReference type="Gene3D" id="1.20.1640.10">
    <property type="entry name" value="Multidrug efflux transporter AcrB transmembrane domain"/>
    <property type="match status" value="2"/>
</dbReference>
<comment type="similarity">
    <text evidence="2">Belongs to the resistance-nodulation-cell division (RND) (TC 2.A.6) family. MmpL subfamily.</text>
</comment>
<protein>
    <submittedName>
        <fullName evidence="10">MMPL family transporter</fullName>
    </submittedName>
</protein>
<feature type="domain" description="Membrane transport protein MMPL" evidence="9">
    <location>
        <begin position="42"/>
        <end position="371"/>
    </location>
</feature>
<feature type="transmembrane region" description="Helical" evidence="8">
    <location>
        <begin position="169"/>
        <end position="188"/>
    </location>
</feature>
<dbReference type="InterPro" id="IPR050545">
    <property type="entry name" value="Mycobact_MmpL"/>
</dbReference>
<evidence type="ECO:0000256" key="4">
    <source>
        <dbReference type="ARBA" id="ARBA00022692"/>
    </source>
</evidence>
<evidence type="ECO:0000256" key="3">
    <source>
        <dbReference type="ARBA" id="ARBA00022475"/>
    </source>
</evidence>
<dbReference type="PANTHER" id="PTHR33406:SF11">
    <property type="entry name" value="MEMBRANE PROTEIN SCO6666-RELATED"/>
    <property type="match status" value="1"/>
</dbReference>
<dbReference type="InterPro" id="IPR004869">
    <property type="entry name" value="MMPL_dom"/>
</dbReference>
<comment type="caution">
    <text evidence="10">The sequence shown here is derived from an EMBL/GenBank/DDBJ whole genome shotgun (WGS) entry which is preliminary data.</text>
</comment>
<feature type="transmembrane region" description="Helical" evidence="8">
    <location>
        <begin position="224"/>
        <end position="245"/>
    </location>
</feature>
<feature type="compositionally biased region" description="Gly residues" evidence="7">
    <location>
        <begin position="771"/>
        <end position="780"/>
    </location>
</feature>
<proteinExistence type="inferred from homology"/>
<feature type="transmembrane region" description="Helical" evidence="8">
    <location>
        <begin position="372"/>
        <end position="393"/>
    </location>
</feature>
<evidence type="ECO:0000256" key="1">
    <source>
        <dbReference type="ARBA" id="ARBA00004651"/>
    </source>
</evidence>
<evidence type="ECO:0000313" key="10">
    <source>
        <dbReference type="EMBL" id="KAF4410248.1"/>
    </source>
</evidence>
<feature type="transmembrane region" description="Helical" evidence="8">
    <location>
        <begin position="272"/>
        <end position="294"/>
    </location>
</feature>
<sequence>MARWCLRHRWVVLWLWLGVLGGTVAGSVAAGSSYTNVFGLEGTGSSRAIELMEDAFPERAGDTDTVVWETSGGTVRDAEVRGRMEAALADIAKLPDVGSVASPYEPGGAARISENGRIAYAEVTFTAQAFELDPANTERVIDRAREATGEGLRVELGGQAIEQTQQPPAGLAEAVGVLAAAVVLFLAFGSFYAMLLPLLNALFAVGTGMAGIVLLSHVTGIPDVAPLLGSLIGLGVGIDYALFVVTRHRKGLAAGLDPWDAAVRALDTSGRAVLFAGGTVCVALLAMFTLDLAFLNGIAIATTLTVVLSVLAAATLLPAMLGFLGPRVLSRRERRAAAAGTAAPPAPGVTGGREGAGVRWSRFLERHPKAPAAVAVLLMAALALPVFSLRLGINDQGNQPAAQTTRQAYDLLAEGFGPGFNGPLQLVAETSGAPADRAALDGLVTEVRALPGVARVTPLPVPPGTDTAVVQVVPETSPQSEETDRLIDRLREEVVPDAEAGTELRVHVGGATAVQKDFASVIGDRLPAFIALIVGLGAVLLLLAFRSVVVPLTAAVMNLLAAAASFGILVAVFQWGWGTELLGLGKEGPVIAFLPVIMLPLLFGLSMDYQVFLVSRMHEEWTHTKDNARAVRVGLAETSRVINCAALIMICVFASFVLSGDRGAVMAGLGLAGAVALDAFILRTVLVPALMHLIGRANWWLPRPLDRVLPHLAVDPPDEPVRPGGGPGAAGPGAAGPGVAGPGGTGADRPGPGAPRGGEDAGDGDTVLVGAGPGDGGPPR</sequence>
<feature type="transmembrane region" description="Helical" evidence="8">
    <location>
        <begin position="195"/>
        <end position="218"/>
    </location>
</feature>
<evidence type="ECO:0000313" key="11">
    <source>
        <dbReference type="Proteomes" id="UP000621266"/>
    </source>
</evidence>
<organism evidence="10 11">
    <name type="scientific">Streptomyces lycii</name>
    <dbReference type="NCBI Taxonomy" id="2654337"/>
    <lineage>
        <taxon>Bacteria</taxon>
        <taxon>Bacillati</taxon>
        <taxon>Actinomycetota</taxon>
        <taxon>Actinomycetes</taxon>
        <taxon>Kitasatosporales</taxon>
        <taxon>Streptomycetaceae</taxon>
        <taxon>Streptomyces</taxon>
    </lineage>
</organism>
<evidence type="ECO:0000256" key="5">
    <source>
        <dbReference type="ARBA" id="ARBA00022989"/>
    </source>
</evidence>
<feature type="transmembrane region" description="Helical" evidence="8">
    <location>
        <begin position="300"/>
        <end position="325"/>
    </location>
</feature>
<dbReference type="Proteomes" id="UP000621266">
    <property type="component" value="Unassembled WGS sequence"/>
</dbReference>
<reference evidence="10 11" key="1">
    <citation type="submission" date="2019-10" db="EMBL/GenBank/DDBJ databases">
        <title>Streptomyces tenebrisbrunneis sp.nov., an endogenous actinomycete isolated from of Lycium ruthenicum.</title>
        <authorList>
            <person name="Ma L."/>
        </authorList>
    </citation>
    <scope>NUCLEOTIDE SEQUENCE [LARGE SCALE GENOMIC DNA]</scope>
    <source>
        <strain evidence="10 11">TRM 66187</strain>
    </source>
</reference>
<evidence type="ECO:0000256" key="8">
    <source>
        <dbReference type="SAM" id="Phobius"/>
    </source>
</evidence>
<feature type="transmembrane region" description="Helical" evidence="8">
    <location>
        <begin position="589"/>
        <end position="607"/>
    </location>
</feature>
<feature type="domain" description="Membrane transport protein MMPL" evidence="9">
    <location>
        <begin position="435"/>
        <end position="701"/>
    </location>
</feature>
<feature type="compositionally biased region" description="Gly residues" evidence="7">
    <location>
        <begin position="723"/>
        <end position="746"/>
    </location>
</feature>
<evidence type="ECO:0000256" key="7">
    <source>
        <dbReference type="SAM" id="MobiDB-lite"/>
    </source>
</evidence>
<keyword evidence="6 8" id="KW-0472">Membrane</keyword>
<dbReference type="PANTHER" id="PTHR33406">
    <property type="entry name" value="MEMBRANE PROTEIN MJ1562-RELATED"/>
    <property type="match status" value="1"/>
</dbReference>
<dbReference type="EMBL" id="WHPN01000103">
    <property type="protein sequence ID" value="KAF4410248.1"/>
    <property type="molecule type" value="Genomic_DNA"/>
</dbReference>
<evidence type="ECO:0000256" key="6">
    <source>
        <dbReference type="ARBA" id="ARBA00023136"/>
    </source>
</evidence>
<feature type="transmembrane region" description="Helical" evidence="8">
    <location>
        <begin position="641"/>
        <end position="658"/>
    </location>
</feature>
<keyword evidence="11" id="KW-1185">Reference proteome</keyword>
<accession>A0ABQ7FQJ3</accession>
<feature type="region of interest" description="Disordered" evidence="7">
    <location>
        <begin position="716"/>
        <end position="780"/>
    </location>
</feature>
<gene>
    <name evidence="10" type="ORF">GCU69_04890</name>
</gene>
<feature type="transmembrane region" description="Helical" evidence="8">
    <location>
        <begin position="664"/>
        <end position="686"/>
    </location>
</feature>
<dbReference type="SUPFAM" id="SSF82866">
    <property type="entry name" value="Multidrug efflux transporter AcrB transmembrane domain"/>
    <property type="match status" value="2"/>
</dbReference>
<dbReference type="Pfam" id="PF03176">
    <property type="entry name" value="MMPL"/>
    <property type="match status" value="2"/>
</dbReference>
<keyword evidence="4 8" id="KW-0812">Transmembrane</keyword>
<evidence type="ECO:0000259" key="9">
    <source>
        <dbReference type="Pfam" id="PF03176"/>
    </source>
</evidence>
<keyword evidence="5 8" id="KW-1133">Transmembrane helix</keyword>
<evidence type="ECO:0000256" key="2">
    <source>
        <dbReference type="ARBA" id="ARBA00010157"/>
    </source>
</evidence>
<comment type="subcellular location">
    <subcellularLocation>
        <location evidence="1">Cell membrane</location>
        <topology evidence="1">Multi-pass membrane protein</topology>
    </subcellularLocation>
</comment>
<name>A0ABQ7FQJ3_9ACTN</name>
<feature type="region of interest" description="Disordered" evidence="7">
    <location>
        <begin position="335"/>
        <end position="354"/>
    </location>
</feature>
<feature type="transmembrane region" description="Helical" evidence="8">
    <location>
        <begin position="526"/>
        <end position="545"/>
    </location>
</feature>
<feature type="transmembrane region" description="Helical" evidence="8">
    <location>
        <begin position="557"/>
        <end position="577"/>
    </location>
</feature>
<keyword evidence="3" id="KW-1003">Cell membrane</keyword>